<protein>
    <submittedName>
        <fullName evidence="1">Uncharacterized protein</fullName>
    </submittedName>
</protein>
<dbReference type="EMBL" id="CM015720">
    <property type="protein sequence ID" value="KAF3694223.1"/>
    <property type="molecule type" value="Genomic_DNA"/>
</dbReference>
<evidence type="ECO:0000313" key="1">
    <source>
        <dbReference type="EMBL" id="KAF3694223.1"/>
    </source>
</evidence>
<organism evidence="1 2">
    <name type="scientific">Channa argus</name>
    <name type="common">Northern snakehead</name>
    <name type="synonym">Ophicephalus argus</name>
    <dbReference type="NCBI Taxonomy" id="215402"/>
    <lineage>
        <taxon>Eukaryota</taxon>
        <taxon>Metazoa</taxon>
        <taxon>Chordata</taxon>
        <taxon>Craniata</taxon>
        <taxon>Vertebrata</taxon>
        <taxon>Euteleostomi</taxon>
        <taxon>Actinopterygii</taxon>
        <taxon>Neopterygii</taxon>
        <taxon>Teleostei</taxon>
        <taxon>Neoteleostei</taxon>
        <taxon>Acanthomorphata</taxon>
        <taxon>Anabantaria</taxon>
        <taxon>Anabantiformes</taxon>
        <taxon>Channoidei</taxon>
        <taxon>Channidae</taxon>
        <taxon>Channa</taxon>
    </lineage>
</organism>
<reference evidence="2" key="2">
    <citation type="submission" date="2019-02" db="EMBL/GenBank/DDBJ databases">
        <title>Opniocepnalus argus Var Kimnra genome.</title>
        <authorList>
            <person name="Zhou C."/>
            <person name="Xiao S."/>
        </authorList>
    </citation>
    <scope>NUCLEOTIDE SEQUENCE [LARGE SCALE GENOMIC DNA]</scope>
</reference>
<accession>A0A6G1PVL5</accession>
<dbReference type="AlphaFoldDB" id="A0A6G1PVL5"/>
<evidence type="ECO:0000313" key="2">
    <source>
        <dbReference type="Proteomes" id="UP000503349"/>
    </source>
</evidence>
<dbReference type="Proteomes" id="UP000503349">
    <property type="component" value="Chromosome 9"/>
</dbReference>
<sequence>MNLNEGFAPVMIKKMASVSASGAFYGANNSSFQPSGFFTKLFSQRQTQKHSVAEFCCCFSSVPIRA</sequence>
<name>A0A6G1PVL5_CHAAH</name>
<proteinExistence type="predicted"/>
<reference evidence="1 2" key="1">
    <citation type="submission" date="2019-02" db="EMBL/GenBank/DDBJ databases">
        <title>Opniocepnalus argus genome.</title>
        <authorList>
            <person name="Zhou C."/>
            <person name="Xiao S."/>
        </authorList>
    </citation>
    <scope>NUCLEOTIDE SEQUENCE [LARGE SCALE GENOMIC DNA]</scope>
    <source>
        <strain evidence="1">OARG1902GOOAL</strain>
        <tissue evidence="1">Muscle</tissue>
    </source>
</reference>
<keyword evidence="2" id="KW-1185">Reference proteome</keyword>
<gene>
    <name evidence="1" type="ORF">EXN66_Car009899</name>
</gene>